<protein>
    <submittedName>
        <fullName evidence="1">Uncharacterized protein</fullName>
    </submittedName>
</protein>
<organism evidence="1 2">
    <name type="scientific">Eretmocerus hayati</name>
    <dbReference type="NCBI Taxonomy" id="131215"/>
    <lineage>
        <taxon>Eukaryota</taxon>
        <taxon>Metazoa</taxon>
        <taxon>Ecdysozoa</taxon>
        <taxon>Arthropoda</taxon>
        <taxon>Hexapoda</taxon>
        <taxon>Insecta</taxon>
        <taxon>Pterygota</taxon>
        <taxon>Neoptera</taxon>
        <taxon>Endopterygota</taxon>
        <taxon>Hymenoptera</taxon>
        <taxon>Apocrita</taxon>
        <taxon>Proctotrupomorpha</taxon>
        <taxon>Chalcidoidea</taxon>
        <taxon>Aphelinidae</taxon>
        <taxon>Aphelininae</taxon>
        <taxon>Eretmocerus</taxon>
    </lineage>
</organism>
<evidence type="ECO:0000313" key="2">
    <source>
        <dbReference type="Proteomes" id="UP001239111"/>
    </source>
</evidence>
<name>A0ACC2N608_9HYME</name>
<keyword evidence="2" id="KW-1185">Reference proteome</keyword>
<reference evidence="1" key="1">
    <citation type="submission" date="2023-04" db="EMBL/GenBank/DDBJ databases">
        <title>A chromosome-level genome assembly of the parasitoid wasp Eretmocerus hayati.</title>
        <authorList>
            <person name="Zhong Y."/>
            <person name="Liu S."/>
            <person name="Liu Y."/>
        </authorList>
    </citation>
    <scope>NUCLEOTIDE SEQUENCE</scope>
    <source>
        <strain evidence="1">ZJU_SS_LIU_2023</strain>
    </source>
</reference>
<dbReference type="EMBL" id="CM056744">
    <property type="protein sequence ID" value="KAJ8666608.1"/>
    <property type="molecule type" value="Genomic_DNA"/>
</dbReference>
<accession>A0ACC2N608</accession>
<comment type="caution">
    <text evidence="1">The sequence shown here is derived from an EMBL/GenBank/DDBJ whole genome shotgun (WGS) entry which is preliminary data.</text>
</comment>
<gene>
    <name evidence="1" type="ORF">QAD02_008270</name>
</gene>
<evidence type="ECO:0000313" key="1">
    <source>
        <dbReference type="EMBL" id="KAJ8666608.1"/>
    </source>
</evidence>
<proteinExistence type="predicted"/>
<sequence>MYHCRLCSFQTPAFNSHLKHHSVHRNICSLYHCGFNGCEKLFQNEANLRRHVRVGHEQQIKIENPCTVSCASERGKFLCTLEICQKECDTFSSLIKHLKSHLRGKEEISCPFRDCKGKYTILTSFTSHLTKKHRRDYKRLEKNHQRLGDETNIPTVNETLAQSPDTRCSSHEPIDFSHLNLQSSEQKNLEKCDEEDLPLWYLQNLAHFYLKLETELFLPISTIQKIISEICVLHQESQDIIKKKLSSKLVDEGIVPERVNEIIQEIFEDDLFIKSHEILRSDHMRKKFYKSKLDHVEPVMIDVDGGKTSFAYIPVSGTLEGFANDKSMQHHLRKKRLVRDDGVLRDFEDGDVYRKNKFFEENPDAFEIILYSDAFEIANPIGPSKKKHKILAFYMTLGNLPDHLRCHTNSMKLVALCKEKDFNHDLVLNKIIKDLSDIESEGVEISKGKIVKGSLVLLIGDNLGSHSLGGFVANFSTSIYFCRFFLLTRKEFHQENGCCNVGAWRTKDSYVHAINCKGKNNDYEGVKFDSAFNKLKTFHVCNPGLPPCIGHDLFEGFVAYDVKLFIDYFVDANWFSLNQLNSWIKDFPYSTEDMQDKPCDISDKKNRLDGSARQIWNFVRLLPLFINEKIRDPKNEVWHCFLLLTEIIEIVCSPTIHKSYLPYLDSLICNYLRLRKNLFPRVNLRPKHHYMRHYPMLIFYFGPLIKVWTLRFESKHQYFKRTIRHSLNFINVLKSLSEKHELFQSYLRLGADTRLDVEISELNDFVSDIYHVELLDAINKSNLSKNLQECNLLVVKGTEYKKGYVLAISQDGYQNDVKIAKICLFLSDNEQNIHILFEVLENEFLPHMRSYRLGKTQYYECLNILQILNFKPMSVYRVNNMLLAKQKYGFVATPL</sequence>
<dbReference type="Proteomes" id="UP001239111">
    <property type="component" value="Chromosome 4"/>
</dbReference>